<evidence type="ECO:0000256" key="1">
    <source>
        <dbReference type="SAM" id="MobiDB-lite"/>
    </source>
</evidence>
<gene>
    <name evidence="2" type="ORF">Cco03nite_23840</name>
</gene>
<evidence type="ECO:0000313" key="2">
    <source>
        <dbReference type="EMBL" id="GIG05684.1"/>
    </source>
</evidence>
<reference evidence="2 3" key="1">
    <citation type="submission" date="2021-01" db="EMBL/GenBank/DDBJ databases">
        <title>Whole genome shotgun sequence of Catellatospora coxensis NBRC 107359.</title>
        <authorList>
            <person name="Komaki H."/>
            <person name="Tamura T."/>
        </authorList>
    </citation>
    <scope>NUCLEOTIDE SEQUENCE [LARGE SCALE GENOMIC DNA]</scope>
    <source>
        <strain evidence="2 3">NBRC 107359</strain>
    </source>
</reference>
<proteinExistence type="predicted"/>
<keyword evidence="3" id="KW-1185">Reference proteome</keyword>
<accession>A0A8J3KUY3</accession>
<dbReference type="Proteomes" id="UP000630887">
    <property type="component" value="Unassembled WGS sequence"/>
</dbReference>
<dbReference type="EMBL" id="BONI01000016">
    <property type="protein sequence ID" value="GIG05684.1"/>
    <property type="molecule type" value="Genomic_DNA"/>
</dbReference>
<name>A0A8J3KUY3_9ACTN</name>
<dbReference type="AlphaFoldDB" id="A0A8J3KUY3"/>
<organism evidence="2 3">
    <name type="scientific">Catellatospora coxensis</name>
    <dbReference type="NCBI Taxonomy" id="310354"/>
    <lineage>
        <taxon>Bacteria</taxon>
        <taxon>Bacillati</taxon>
        <taxon>Actinomycetota</taxon>
        <taxon>Actinomycetes</taxon>
        <taxon>Micromonosporales</taxon>
        <taxon>Micromonosporaceae</taxon>
        <taxon>Catellatospora</taxon>
    </lineage>
</organism>
<comment type="caution">
    <text evidence="2">The sequence shown here is derived from an EMBL/GenBank/DDBJ whole genome shotgun (WGS) entry which is preliminary data.</text>
</comment>
<sequence length="101" mass="10926">MLALEQSFAFLARDRHKFDTICNRVKSSSDEDRPLLVGGRHGLRSGDGKPYPPATATAIPGIRRRPVLTGFIVGSAGLADASTVRSCGWRKGALCPVFRRS</sequence>
<protein>
    <submittedName>
        <fullName evidence="2">Uncharacterized protein</fullName>
    </submittedName>
</protein>
<feature type="region of interest" description="Disordered" evidence="1">
    <location>
        <begin position="30"/>
        <end position="52"/>
    </location>
</feature>
<evidence type="ECO:0000313" key="3">
    <source>
        <dbReference type="Proteomes" id="UP000630887"/>
    </source>
</evidence>